<evidence type="ECO:0000313" key="2">
    <source>
        <dbReference type="EMBL" id="GJN23288.1"/>
    </source>
</evidence>
<proteinExistence type="predicted"/>
<dbReference type="AlphaFoldDB" id="A0AAV5ELQ2"/>
<gene>
    <name evidence="2" type="primary">gb10924</name>
    <name evidence="2" type="ORF">PR202_gb10924</name>
</gene>
<evidence type="ECO:0000256" key="1">
    <source>
        <dbReference type="SAM" id="MobiDB-lite"/>
    </source>
</evidence>
<accession>A0AAV5ELQ2</accession>
<name>A0AAV5ELQ2_ELECO</name>
<feature type="region of interest" description="Disordered" evidence="1">
    <location>
        <begin position="557"/>
        <end position="596"/>
    </location>
</feature>
<reference evidence="2" key="1">
    <citation type="journal article" date="2018" name="DNA Res.">
        <title>Multiple hybrid de novo genome assembly of finger millet, an orphan allotetraploid crop.</title>
        <authorList>
            <person name="Hatakeyama M."/>
            <person name="Aluri S."/>
            <person name="Balachadran M.T."/>
            <person name="Sivarajan S.R."/>
            <person name="Patrignani A."/>
            <person name="Gruter S."/>
            <person name="Poveda L."/>
            <person name="Shimizu-Inatsugi R."/>
            <person name="Baeten J."/>
            <person name="Francoijs K.J."/>
            <person name="Nataraja K.N."/>
            <person name="Reddy Y.A.N."/>
            <person name="Phadnis S."/>
            <person name="Ravikumar R.L."/>
            <person name="Schlapbach R."/>
            <person name="Sreeman S.M."/>
            <person name="Shimizu K.K."/>
        </authorList>
    </citation>
    <scope>NUCLEOTIDE SEQUENCE</scope>
</reference>
<feature type="region of interest" description="Disordered" evidence="1">
    <location>
        <begin position="461"/>
        <end position="482"/>
    </location>
</feature>
<feature type="compositionally biased region" description="Basic and acidic residues" evidence="1">
    <location>
        <begin position="577"/>
        <end position="587"/>
    </location>
</feature>
<dbReference type="Proteomes" id="UP001054889">
    <property type="component" value="Unassembled WGS sequence"/>
</dbReference>
<reference evidence="2" key="2">
    <citation type="submission" date="2021-12" db="EMBL/GenBank/DDBJ databases">
        <title>Resequencing data analysis of finger millet.</title>
        <authorList>
            <person name="Hatakeyama M."/>
            <person name="Aluri S."/>
            <person name="Balachadran M.T."/>
            <person name="Sivarajan S.R."/>
            <person name="Poveda L."/>
            <person name="Shimizu-Inatsugi R."/>
            <person name="Schlapbach R."/>
            <person name="Sreeman S.M."/>
            <person name="Shimizu K.K."/>
        </authorList>
    </citation>
    <scope>NUCLEOTIDE SEQUENCE</scope>
</reference>
<keyword evidence="3" id="KW-1185">Reference proteome</keyword>
<dbReference type="InterPro" id="IPR012871">
    <property type="entry name" value="DUF1668_ORYSA"/>
</dbReference>
<dbReference type="EMBL" id="BQKI01000076">
    <property type="protein sequence ID" value="GJN23288.1"/>
    <property type="molecule type" value="Genomic_DNA"/>
</dbReference>
<dbReference type="Pfam" id="PF07893">
    <property type="entry name" value="DUF1668"/>
    <property type="match status" value="1"/>
</dbReference>
<organism evidence="2 3">
    <name type="scientific">Eleusine coracana subsp. coracana</name>
    <dbReference type="NCBI Taxonomy" id="191504"/>
    <lineage>
        <taxon>Eukaryota</taxon>
        <taxon>Viridiplantae</taxon>
        <taxon>Streptophyta</taxon>
        <taxon>Embryophyta</taxon>
        <taxon>Tracheophyta</taxon>
        <taxon>Spermatophyta</taxon>
        <taxon>Magnoliopsida</taxon>
        <taxon>Liliopsida</taxon>
        <taxon>Poales</taxon>
        <taxon>Poaceae</taxon>
        <taxon>PACMAD clade</taxon>
        <taxon>Chloridoideae</taxon>
        <taxon>Cynodonteae</taxon>
        <taxon>Eleusininae</taxon>
        <taxon>Eleusine</taxon>
    </lineage>
</organism>
<protein>
    <submittedName>
        <fullName evidence="2">Uncharacterized protein</fullName>
    </submittedName>
</protein>
<comment type="caution">
    <text evidence="2">The sequence shown here is derived from an EMBL/GenBank/DDBJ whole genome shotgun (WGS) entry which is preliminary data.</text>
</comment>
<sequence>MAKRRPDEHDGGGRASKRPRRQHLYLVLDDWSYGYSIRQIDLSSGQDSTDDGVATDATIDRTAQRLPPAIFRLEAPHAFPEYFTAAFGTKIMALHPWDPEMEEPDDDHPVVPRRLFPALDVRTRAISFYPRPKGNLADPVYIPVVNGVLALSSRSSQLLPVVAADDGPGGQIFPCRRSWRKLSRPPFKSRHVTSYAVHPDGRTVFVSTNKQRRSVAATFSVDTACAEWKRRGDWTLPFAGRAHFDRDLDAWVGLSGDPGTVGYVCAMDEASTNPDDDDAGDGQRLCPSRKLSQERLFGGDAAERQVGATLVYLGGGSRFCLVQCVSFCVDDEEEEELVTEDTTILFASIATYRITRSPNYHEQPRDQTITNNLIIKHSPDFAEGSRLQLGQATVTQAGRRGIVAAASRPMLKQGKPEPKTTSVQCSCDDKDYAAMAGAIRLRHGYQSKKKKSYIYSVVSSVQGNSRPTSKSSRKKVRFPSSIERQREREMKVCVAELEQAKERRLEKYGKIRKSKRSLGISISMGAKIHRQQMVLEAGSKRGSAELLKEEKISAGLLKEKGRDGLSEEQIGAGSKDGSQKTKIERLSPEINENTEE</sequence>
<dbReference type="PANTHER" id="PTHR33085">
    <property type="entry name" value="OS12G0113100 PROTEIN-RELATED"/>
    <property type="match status" value="1"/>
</dbReference>
<evidence type="ECO:0000313" key="3">
    <source>
        <dbReference type="Proteomes" id="UP001054889"/>
    </source>
</evidence>